<evidence type="ECO:0000256" key="12">
    <source>
        <dbReference type="ARBA" id="ARBA00023315"/>
    </source>
</evidence>
<evidence type="ECO:0000256" key="5">
    <source>
        <dbReference type="ARBA" id="ARBA00013191"/>
    </source>
</evidence>
<dbReference type="SMART" id="SM00825">
    <property type="entry name" value="PKS_KS"/>
    <property type="match status" value="1"/>
</dbReference>
<dbReference type="InterPro" id="IPR020841">
    <property type="entry name" value="PKS_Beta-ketoAc_synthase_dom"/>
</dbReference>
<dbReference type="FunFam" id="3.40.47.10:FF:000006">
    <property type="entry name" value="3-oxoacyl-[acyl-carrier-protein] synthase I"/>
    <property type="match status" value="1"/>
</dbReference>
<protein>
    <recommendedName>
        <fullName evidence="13">3-oxoacyl-[acyl-carrier-protein] synthase 1</fullName>
        <ecNumber evidence="5">2.3.1.41</ecNumber>
    </recommendedName>
    <alternativeName>
        <fullName evidence="14">3-oxoacyl-[acyl-carrier-protein] synthase I</fullName>
    </alternativeName>
    <alternativeName>
        <fullName evidence="15">Beta-ketoacyl-ACP synthase I</fullName>
    </alternativeName>
</protein>
<dbReference type="EC" id="2.3.1.41" evidence="5"/>
<dbReference type="InterPro" id="IPR000794">
    <property type="entry name" value="Beta-ketoacyl_synthase"/>
</dbReference>
<evidence type="ECO:0000256" key="17">
    <source>
        <dbReference type="ARBA" id="ARBA00048506"/>
    </source>
</evidence>
<evidence type="ECO:0000256" key="18">
    <source>
        <dbReference type="RuleBase" id="RU003694"/>
    </source>
</evidence>
<proteinExistence type="inferred from homology"/>
<dbReference type="InterPro" id="IPR014030">
    <property type="entry name" value="Ketoacyl_synth_N"/>
</dbReference>
<dbReference type="RefSeq" id="WP_070163997.1">
    <property type="nucleotide sequence ID" value="NZ_CP118259.1"/>
</dbReference>
<evidence type="ECO:0000256" key="16">
    <source>
        <dbReference type="ARBA" id="ARBA00048121"/>
    </source>
</evidence>
<dbReference type="GO" id="GO:0005737">
    <property type="term" value="C:cytoplasm"/>
    <property type="evidence" value="ECO:0007669"/>
    <property type="project" value="UniProtKB-SubCell"/>
</dbReference>
<keyword evidence="12 20" id="KW-0012">Acyltransferase</keyword>
<comment type="pathway">
    <text evidence="2">Lipid metabolism; fatty acid biosynthesis.</text>
</comment>
<comment type="subcellular location">
    <subcellularLocation>
        <location evidence="1">Cytoplasm</location>
    </subcellularLocation>
</comment>
<sequence>MRRVVVTGLGIVSSIGNNAEEVTASLRDARSGISFSPDFAEHGFKCQVWGQPSLDTTDLVDRRAMRFLSQGGAWNHVAMKQAIADSGLEEKDYSANERTGIIMGSGGPSTRQIVEAADITRQNKSPKRIGPFAVPKAMSSTASATLATWFKIHGVNYSISSACSTSAHCIGNAAEMIQWGKQDIMFAGGHEDLDWSMSDLFDAMGAMSTKYNETPALASRAYDTNRDGFVIAGGAGVLVLEELEHAKARGAKIYAELTGYGATSDGYDMVAPSGEGAIRCMRQALSTVKGDVDYINTHGTSTPVGDSKEIGAIRSVFGDKIPPIQSTKSLTGHSLGAAGVQESIYGLLMMQEGFIGESAHITELDPEFEGVPVVRKRIDNAKIDTVLSNSFGFGGTNATLVFERHNG</sequence>
<dbReference type="InterPro" id="IPR016039">
    <property type="entry name" value="Thiolase-like"/>
</dbReference>
<evidence type="ECO:0000256" key="4">
    <source>
        <dbReference type="ARBA" id="ARBA00011738"/>
    </source>
</evidence>
<dbReference type="Proteomes" id="UP000175993">
    <property type="component" value="Unassembled WGS sequence"/>
</dbReference>
<evidence type="ECO:0000256" key="9">
    <source>
        <dbReference type="ARBA" id="ARBA00022832"/>
    </source>
</evidence>
<dbReference type="EMBL" id="MBEV02000002">
    <property type="protein sequence ID" value="MUP03838.1"/>
    <property type="molecule type" value="Genomic_DNA"/>
</dbReference>
<dbReference type="InterPro" id="IPR014031">
    <property type="entry name" value="Ketoacyl_synth_C"/>
</dbReference>
<keyword evidence="11" id="KW-0275">Fatty acid biosynthesis</keyword>
<dbReference type="PROSITE" id="PS52004">
    <property type="entry name" value="KS3_2"/>
    <property type="match status" value="1"/>
</dbReference>
<comment type="caution">
    <text evidence="20">The sequence shown here is derived from an EMBL/GenBank/DDBJ whole genome shotgun (WGS) entry which is preliminary data.</text>
</comment>
<dbReference type="NCBIfam" id="NF005935">
    <property type="entry name" value="PRK07967.1"/>
    <property type="match status" value="1"/>
</dbReference>
<evidence type="ECO:0000256" key="6">
    <source>
        <dbReference type="ARBA" id="ARBA00022490"/>
    </source>
</evidence>
<comment type="similarity">
    <text evidence="3 18">Belongs to the thiolase-like superfamily. Beta-ketoacyl-ACP synthases family.</text>
</comment>
<evidence type="ECO:0000256" key="14">
    <source>
        <dbReference type="ARBA" id="ARBA00041620"/>
    </source>
</evidence>
<dbReference type="SUPFAM" id="SSF53901">
    <property type="entry name" value="Thiolase-like"/>
    <property type="match status" value="2"/>
</dbReference>
<dbReference type="Pfam" id="PF02801">
    <property type="entry name" value="Ketoacyl-synt_C"/>
    <property type="match status" value="1"/>
</dbReference>
<dbReference type="CDD" id="cd00834">
    <property type="entry name" value="KAS_I_II"/>
    <property type="match status" value="1"/>
</dbReference>
<comment type="catalytic activity">
    <reaction evidence="16">
        <text>(3Z)-decenoyl-[ACP] + malonyl-[ACP] + H(+) = 3-oxo-(5Z)-dodecenoyl-[ACP] + holo-[ACP] + CO2</text>
        <dbReference type="Rhea" id="RHEA:54940"/>
        <dbReference type="Rhea" id="RHEA-COMP:9623"/>
        <dbReference type="Rhea" id="RHEA-COMP:9685"/>
        <dbReference type="Rhea" id="RHEA-COMP:9927"/>
        <dbReference type="Rhea" id="RHEA-COMP:14042"/>
        <dbReference type="ChEBI" id="CHEBI:15378"/>
        <dbReference type="ChEBI" id="CHEBI:16526"/>
        <dbReference type="ChEBI" id="CHEBI:64479"/>
        <dbReference type="ChEBI" id="CHEBI:78449"/>
        <dbReference type="ChEBI" id="CHEBI:78798"/>
        <dbReference type="ChEBI" id="CHEBI:138410"/>
    </reaction>
    <physiologicalReaction direction="left-to-right" evidence="16">
        <dbReference type="Rhea" id="RHEA:54941"/>
    </physiologicalReaction>
</comment>
<keyword evidence="10" id="KW-0443">Lipid metabolism</keyword>
<keyword evidence="7" id="KW-0444">Lipid biosynthesis</keyword>
<dbReference type="InterPro" id="IPR018201">
    <property type="entry name" value="Ketoacyl_synth_AS"/>
</dbReference>
<dbReference type="NCBIfam" id="NF005589">
    <property type="entry name" value="PRK07314.1"/>
    <property type="match status" value="1"/>
</dbReference>
<evidence type="ECO:0000256" key="1">
    <source>
        <dbReference type="ARBA" id="ARBA00004496"/>
    </source>
</evidence>
<feature type="domain" description="Ketosynthase family 3 (KS3)" evidence="19">
    <location>
        <begin position="1"/>
        <end position="404"/>
    </location>
</feature>
<evidence type="ECO:0000256" key="8">
    <source>
        <dbReference type="ARBA" id="ARBA00022679"/>
    </source>
</evidence>
<evidence type="ECO:0000313" key="20">
    <source>
        <dbReference type="EMBL" id="MUP03838.1"/>
    </source>
</evidence>
<dbReference type="AlphaFoldDB" id="A0ABD6G546"/>
<evidence type="ECO:0000313" key="21">
    <source>
        <dbReference type="Proteomes" id="UP000175993"/>
    </source>
</evidence>
<dbReference type="Gene3D" id="3.40.47.10">
    <property type="match status" value="2"/>
</dbReference>
<keyword evidence="8 18" id="KW-0808">Transferase</keyword>
<dbReference type="Pfam" id="PF00109">
    <property type="entry name" value="ketoacyl-synt"/>
    <property type="match status" value="1"/>
</dbReference>
<evidence type="ECO:0000256" key="3">
    <source>
        <dbReference type="ARBA" id="ARBA00008467"/>
    </source>
</evidence>
<dbReference type="PROSITE" id="PS00606">
    <property type="entry name" value="KS3_1"/>
    <property type="match status" value="1"/>
</dbReference>
<dbReference type="GO" id="GO:0006633">
    <property type="term" value="P:fatty acid biosynthetic process"/>
    <property type="evidence" value="ECO:0007669"/>
    <property type="project" value="UniProtKB-KW"/>
</dbReference>
<comment type="subunit">
    <text evidence="4">Homodimer.</text>
</comment>
<gene>
    <name evidence="20" type="primary">fabB</name>
    <name evidence="20" type="ORF">BBI04_003235</name>
</gene>
<accession>A0ABD6G546</accession>
<keyword evidence="9" id="KW-0276">Fatty acid metabolism</keyword>
<comment type="catalytic activity">
    <reaction evidence="17">
        <text>a fatty acyl-[ACP] + malonyl-[ACP] + H(+) = a 3-oxoacyl-[ACP] + holo-[ACP] + CO2</text>
        <dbReference type="Rhea" id="RHEA:22836"/>
        <dbReference type="Rhea" id="RHEA-COMP:9623"/>
        <dbReference type="Rhea" id="RHEA-COMP:9685"/>
        <dbReference type="Rhea" id="RHEA-COMP:9916"/>
        <dbReference type="Rhea" id="RHEA-COMP:14125"/>
        <dbReference type="ChEBI" id="CHEBI:15378"/>
        <dbReference type="ChEBI" id="CHEBI:16526"/>
        <dbReference type="ChEBI" id="CHEBI:64479"/>
        <dbReference type="ChEBI" id="CHEBI:78449"/>
        <dbReference type="ChEBI" id="CHEBI:78776"/>
        <dbReference type="ChEBI" id="CHEBI:138651"/>
        <dbReference type="EC" id="2.3.1.41"/>
    </reaction>
    <physiologicalReaction direction="left-to-right" evidence="17">
        <dbReference type="Rhea" id="RHEA:22837"/>
    </physiologicalReaction>
</comment>
<dbReference type="GO" id="GO:0004315">
    <property type="term" value="F:3-oxoacyl-[acyl-carrier-protein] synthase activity"/>
    <property type="evidence" value="ECO:0007669"/>
    <property type="project" value="UniProtKB-EC"/>
</dbReference>
<keyword evidence="6" id="KW-0963">Cytoplasm</keyword>
<evidence type="ECO:0000256" key="10">
    <source>
        <dbReference type="ARBA" id="ARBA00023098"/>
    </source>
</evidence>
<evidence type="ECO:0000256" key="13">
    <source>
        <dbReference type="ARBA" id="ARBA00039450"/>
    </source>
</evidence>
<organism evidence="20 21">
    <name type="scientific">Agrobacterium vitis</name>
    <name type="common">Rhizobium vitis</name>
    <dbReference type="NCBI Taxonomy" id="373"/>
    <lineage>
        <taxon>Bacteria</taxon>
        <taxon>Pseudomonadati</taxon>
        <taxon>Pseudomonadota</taxon>
        <taxon>Alphaproteobacteria</taxon>
        <taxon>Hyphomicrobiales</taxon>
        <taxon>Rhizobiaceae</taxon>
        <taxon>Rhizobium/Agrobacterium group</taxon>
        <taxon>Agrobacterium</taxon>
    </lineage>
</organism>
<evidence type="ECO:0000256" key="11">
    <source>
        <dbReference type="ARBA" id="ARBA00023160"/>
    </source>
</evidence>
<evidence type="ECO:0000256" key="15">
    <source>
        <dbReference type="ARBA" id="ARBA00042143"/>
    </source>
</evidence>
<evidence type="ECO:0000256" key="2">
    <source>
        <dbReference type="ARBA" id="ARBA00005194"/>
    </source>
</evidence>
<reference evidence="20 21" key="1">
    <citation type="submission" date="2019-11" db="EMBL/GenBank/DDBJ databases">
        <title>Whole-genome sequencing of Allorhizobium vitis.</title>
        <authorList>
            <person name="Gan H.M."/>
            <person name="Savka M.A."/>
        </authorList>
    </citation>
    <scope>NUCLEOTIDE SEQUENCE [LARGE SCALE GENOMIC DNA]</scope>
    <source>
        <strain evidence="20 21">AB4</strain>
    </source>
</reference>
<dbReference type="PANTHER" id="PTHR11712:SF306">
    <property type="entry name" value="3-OXOACYL-[ACYL-CARRIER-PROTEIN] SYNTHASE 1"/>
    <property type="match status" value="1"/>
</dbReference>
<evidence type="ECO:0000256" key="7">
    <source>
        <dbReference type="ARBA" id="ARBA00022516"/>
    </source>
</evidence>
<evidence type="ECO:0000259" key="19">
    <source>
        <dbReference type="PROSITE" id="PS52004"/>
    </source>
</evidence>
<name>A0ABD6G546_AGRVI</name>
<dbReference type="PANTHER" id="PTHR11712">
    <property type="entry name" value="POLYKETIDE SYNTHASE-RELATED"/>
    <property type="match status" value="1"/>
</dbReference>